<accession>A0A1H6ZU51</accession>
<organism evidence="3 4">
    <name type="scientific">Demequina mangrovi</name>
    <dbReference type="NCBI Taxonomy" id="1043493"/>
    <lineage>
        <taxon>Bacteria</taxon>
        <taxon>Bacillati</taxon>
        <taxon>Actinomycetota</taxon>
        <taxon>Actinomycetes</taxon>
        <taxon>Micrococcales</taxon>
        <taxon>Demequinaceae</taxon>
        <taxon>Demequina</taxon>
    </lineage>
</organism>
<dbReference type="STRING" id="1043493.SAMN05421637_2198"/>
<dbReference type="InterPro" id="IPR021136">
    <property type="entry name" value="Flagellar_hook_control-like_C"/>
</dbReference>
<dbReference type="eggNOG" id="COG3144">
    <property type="taxonomic scope" value="Bacteria"/>
</dbReference>
<dbReference type="Pfam" id="PF02120">
    <property type="entry name" value="Flg_hook"/>
    <property type="match status" value="1"/>
</dbReference>
<evidence type="ECO:0000313" key="3">
    <source>
        <dbReference type="EMBL" id="SEJ56166.1"/>
    </source>
</evidence>
<evidence type="ECO:0000259" key="2">
    <source>
        <dbReference type="Pfam" id="PF02120"/>
    </source>
</evidence>
<feature type="region of interest" description="Disordered" evidence="1">
    <location>
        <begin position="236"/>
        <end position="290"/>
    </location>
</feature>
<feature type="region of interest" description="Disordered" evidence="1">
    <location>
        <begin position="1"/>
        <end position="108"/>
    </location>
</feature>
<dbReference type="AlphaFoldDB" id="A0A1H6ZU51"/>
<dbReference type="EMBL" id="FNZI01000005">
    <property type="protein sequence ID" value="SEJ56166.1"/>
    <property type="molecule type" value="Genomic_DNA"/>
</dbReference>
<keyword evidence="4" id="KW-1185">Reference proteome</keyword>
<dbReference type="OrthoDB" id="5149615at2"/>
<evidence type="ECO:0000313" key="4">
    <source>
        <dbReference type="Proteomes" id="UP000183315"/>
    </source>
</evidence>
<proteinExistence type="predicted"/>
<feature type="compositionally biased region" description="Low complexity" evidence="1">
    <location>
        <begin position="270"/>
        <end position="290"/>
    </location>
</feature>
<sequence length="431" mass="42154">MTVTPLAPAAPPARTPAGASQAGDGDAFARELTAASDRAGRDGSRTDASRPEASRREPASRGDDAAQAPTDRPAQGASDEVDADAPGTAAAGEQPPGQETLGGMPAVPVELPVAPVPVTDADAAAAVDAEIPGGQPPADPAAADTAIAALVPDAAAAAGQARDLAGRAVASPATGAAALVPAALAGVAPVTGGLADSAGDAATDAETPVPEHPVDPTLDLDPDAAEAEAVADRLRAGGDRPGEALPAASTDAVRPQAGRSGEGAVPMAVTAAEATSPAQPAAASSTATPAREVPVATQLAAPLASLRQLPQGEHELQLSITPETFGPVRVVARITPDGVSLQLFGSTDAGREALRAALPDLRRDLEATGLSADLDLAEDGASGQDAWNDDREGAGASTLAWPGTTIGGSPAADHPTPTPLDTRAGGVDLLL</sequence>
<dbReference type="CDD" id="cd17470">
    <property type="entry name" value="T3SS_Flik_C"/>
    <property type="match status" value="1"/>
</dbReference>
<dbReference type="Gene3D" id="3.30.750.140">
    <property type="match status" value="1"/>
</dbReference>
<name>A0A1H6ZU51_9MICO</name>
<feature type="compositionally biased region" description="Basic and acidic residues" evidence="1">
    <location>
        <begin position="38"/>
        <end position="64"/>
    </location>
</feature>
<dbReference type="RefSeq" id="WP_074789453.1">
    <property type="nucleotide sequence ID" value="NZ_FNZI01000005.1"/>
</dbReference>
<feature type="domain" description="Flagellar hook-length control protein-like C-terminal" evidence="2">
    <location>
        <begin position="308"/>
        <end position="374"/>
    </location>
</feature>
<feature type="region of interest" description="Disordered" evidence="1">
    <location>
        <begin position="190"/>
        <end position="220"/>
    </location>
</feature>
<reference evidence="4" key="1">
    <citation type="submission" date="2016-10" db="EMBL/GenBank/DDBJ databases">
        <authorList>
            <person name="Varghese N."/>
        </authorList>
    </citation>
    <scope>NUCLEOTIDE SEQUENCE [LARGE SCALE GENOMIC DNA]</scope>
    <source>
        <strain evidence="4">DSM 24868</strain>
    </source>
</reference>
<dbReference type="Proteomes" id="UP000183315">
    <property type="component" value="Unassembled WGS sequence"/>
</dbReference>
<protein>
    <submittedName>
        <fullName evidence="3">Hook-length control protein FliK</fullName>
    </submittedName>
</protein>
<feature type="region of interest" description="Disordered" evidence="1">
    <location>
        <begin position="376"/>
        <end position="431"/>
    </location>
</feature>
<evidence type="ECO:0000256" key="1">
    <source>
        <dbReference type="SAM" id="MobiDB-lite"/>
    </source>
</evidence>
<gene>
    <name evidence="3" type="ORF">SAMN05421637_2198</name>
</gene>
<dbReference type="InterPro" id="IPR038610">
    <property type="entry name" value="FliK-like_C_sf"/>
</dbReference>